<dbReference type="Proteomes" id="UP000015100">
    <property type="component" value="Unassembled WGS sequence"/>
</dbReference>
<protein>
    <recommendedName>
        <fullName evidence="4">CENP-V/GFA domain-containing protein</fullName>
    </recommendedName>
</protein>
<organism evidence="2 3">
    <name type="scientific">Dactylellina haptotyla (strain CBS 200.50)</name>
    <name type="common">Nematode-trapping fungus</name>
    <name type="synonym">Monacrosporium haptotylum</name>
    <dbReference type="NCBI Taxonomy" id="1284197"/>
    <lineage>
        <taxon>Eukaryota</taxon>
        <taxon>Fungi</taxon>
        <taxon>Dikarya</taxon>
        <taxon>Ascomycota</taxon>
        <taxon>Pezizomycotina</taxon>
        <taxon>Orbiliomycetes</taxon>
        <taxon>Orbiliales</taxon>
        <taxon>Orbiliaceae</taxon>
        <taxon>Dactylellina</taxon>
    </lineage>
</organism>
<evidence type="ECO:0000313" key="2">
    <source>
        <dbReference type="EMBL" id="EPS36262.1"/>
    </source>
</evidence>
<dbReference type="PANTHER" id="PTHR33337">
    <property type="entry name" value="GFA DOMAIN-CONTAINING PROTEIN"/>
    <property type="match status" value="1"/>
</dbReference>
<dbReference type="SUPFAM" id="SSF51316">
    <property type="entry name" value="Mss4-like"/>
    <property type="match status" value="2"/>
</dbReference>
<feature type="compositionally biased region" description="Low complexity" evidence="1">
    <location>
        <begin position="287"/>
        <end position="301"/>
    </location>
</feature>
<feature type="region of interest" description="Disordered" evidence="1">
    <location>
        <begin position="236"/>
        <end position="341"/>
    </location>
</feature>
<dbReference type="InterPro" id="IPR011057">
    <property type="entry name" value="Mss4-like_sf"/>
</dbReference>
<evidence type="ECO:0000256" key="1">
    <source>
        <dbReference type="SAM" id="MobiDB-lite"/>
    </source>
</evidence>
<evidence type="ECO:0008006" key="4">
    <source>
        <dbReference type="Google" id="ProtNLM"/>
    </source>
</evidence>
<feature type="region of interest" description="Disordered" evidence="1">
    <location>
        <begin position="23"/>
        <end position="53"/>
    </location>
</feature>
<evidence type="ECO:0000313" key="3">
    <source>
        <dbReference type="Proteomes" id="UP000015100"/>
    </source>
</evidence>
<feature type="compositionally biased region" description="Basic and acidic residues" evidence="1">
    <location>
        <begin position="35"/>
        <end position="52"/>
    </location>
</feature>
<feature type="compositionally biased region" description="Polar residues" evidence="1">
    <location>
        <begin position="252"/>
        <end position="264"/>
    </location>
</feature>
<dbReference type="PANTHER" id="PTHR33337:SF40">
    <property type="entry name" value="CENP-V_GFA DOMAIN-CONTAINING PROTEIN-RELATED"/>
    <property type="match status" value="1"/>
</dbReference>
<dbReference type="HOGENOM" id="CLU_489124_0_0_1"/>
<sequence>MLVKDEDNPFAATASASGARIISREANMSSSTQESEGKEKERADVQEERSLEQSEDIEFQPIIIDGGCLCSLLRYRITIPAEFQKTELYQQLVGFSHCYCYSCRNAGSALARTSLKFPRDMVKWTSRAKIVEPEPESSAIPERSSRSRRGSRSSLISVPKIAETEAPPLSTTGYQPSKVPRDEGVVPSSSPRQFLQYQKQKNKLQSTLEVVQQDPEFETEFNGIDNALGCCCNEDEELQEQVPPPPAEGSRRTSLGKTPWSGNTGYHRRIWKRDRGVGGRGSVDHTASSSEMVPAESSPSAPSTPPAQSPLLSPREQSPVVEEPTKGKDKEKGKGKAKEGLWSRLINRQWLNRVDRKAKANNPNLAKMKGKAAAAISSKDKGKSPASTTTPSSQPPEPISEPDACPQSLVDDGCMESPKVQPSGRDIVSIPTVASPTASSLEILRWETQLLHQQESDRCCTTNKDSDDFDGDPQNTTLPVPWPFKEFALTTRDGRTSYRGFCSWCGGSLTYRTSASIHGMIDIMVGSMDDPKTALKEVGFLKEFHCDMAGEVEVGARLGTRVGNRRDEGVVKVDGCTSEVKLQHHGGDEVNEKLLIQEDLVDSD</sequence>
<keyword evidence="3" id="KW-1185">Reference proteome</keyword>
<gene>
    <name evidence="2" type="ORF">H072_10291</name>
</gene>
<dbReference type="EMBL" id="AQGS01000958">
    <property type="protein sequence ID" value="EPS36262.1"/>
    <property type="molecule type" value="Genomic_DNA"/>
</dbReference>
<feature type="compositionally biased region" description="Basic and acidic residues" evidence="1">
    <location>
        <begin position="323"/>
        <end position="341"/>
    </location>
</feature>
<accession>S8BLX4</accession>
<feature type="region of interest" description="Disordered" evidence="1">
    <location>
        <begin position="353"/>
        <end position="426"/>
    </location>
</feature>
<reference evidence="2 3" key="1">
    <citation type="journal article" date="2013" name="PLoS Genet.">
        <title>Genomic mechanisms accounting for the adaptation to parasitism in nematode-trapping fungi.</title>
        <authorList>
            <person name="Meerupati T."/>
            <person name="Andersson K.M."/>
            <person name="Friman E."/>
            <person name="Kumar D."/>
            <person name="Tunlid A."/>
            <person name="Ahren D."/>
        </authorList>
    </citation>
    <scope>NUCLEOTIDE SEQUENCE [LARGE SCALE GENOMIC DNA]</scope>
    <source>
        <strain evidence="2 3">CBS 200.50</strain>
    </source>
</reference>
<reference evidence="3" key="2">
    <citation type="submission" date="2013-04" db="EMBL/GenBank/DDBJ databases">
        <title>Genomic mechanisms accounting for the adaptation to parasitism in nematode-trapping fungi.</title>
        <authorList>
            <person name="Ahren D.G."/>
        </authorList>
    </citation>
    <scope>NUCLEOTIDE SEQUENCE [LARGE SCALE GENOMIC DNA]</scope>
    <source>
        <strain evidence="3">CBS 200.50</strain>
    </source>
</reference>
<dbReference type="OrthoDB" id="6329284at2759"/>
<name>S8BLX4_DACHA</name>
<dbReference type="OMA" id="YHRRIWK"/>
<comment type="caution">
    <text evidence="2">The sequence shown here is derived from an EMBL/GenBank/DDBJ whole genome shotgun (WGS) entry which is preliminary data.</text>
</comment>
<feature type="region of interest" description="Disordered" evidence="1">
    <location>
        <begin position="131"/>
        <end position="191"/>
    </location>
</feature>
<proteinExistence type="predicted"/>
<dbReference type="Gene3D" id="3.90.1590.10">
    <property type="entry name" value="glutathione-dependent formaldehyde- activating enzyme (gfa)"/>
    <property type="match status" value="1"/>
</dbReference>
<dbReference type="AlphaFoldDB" id="S8BLX4"/>